<comment type="cofactor">
    <cofactor evidence="1">
        <name>FAD</name>
        <dbReference type="ChEBI" id="CHEBI:57692"/>
    </cofactor>
</comment>
<dbReference type="InterPro" id="IPR006094">
    <property type="entry name" value="Oxid_FAD_bind_N"/>
</dbReference>
<dbReference type="OrthoDB" id="407275at2759"/>
<dbReference type="InterPro" id="IPR036318">
    <property type="entry name" value="FAD-bd_PCMH-like_sf"/>
</dbReference>
<dbReference type="Pfam" id="PF01565">
    <property type="entry name" value="FAD_binding_4"/>
    <property type="match status" value="1"/>
</dbReference>
<protein>
    <recommendedName>
        <fullName evidence="2">FAD-binding PCMH-type domain-containing protein</fullName>
    </recommendedName>
</protein>
<organism evidence="3 4">
    <name type="scientific">Coptis chinensis</name>
    <dbReference type="NCBI Taxonomy" id="261450"/>
    <lineage>
        <taxon>Eukaryota</taxon>
        <taxon>Viridiplantae</taxon>
        <taxon>Streptophyta</taxon>
        <taxon>Embryophyta</taxon>
        <taxon>Tracheophyta</taxon>
        <taxon>Spermatophyta</taxon>
        <taxon>Magnoliopsida</taxon>
        <taxon>Ranunculales</taxon>
        <taxon>Ranunculaceae</taxon>
        <taxon>Coptidoideae</taxon>
        <taxon>Coptis</taxon>
    </lineage>
</organism>
<gene>
    <name evidence="3" type="ORF">IFM89_016041</name>
</gene>
<dbReference type="SUPFAM" id="SSF56176">
    <property type="entry name" value="FAD-binding/transporter-associated domain-like"/>
    <property type="match status" value="1"/>
</dbReference>
<dbReference type="EMBL" id="JADFTS010000008">
    <property type="protein sequence ID" value="KAF9592590.1"/>
    <property type="molecule type" value="Genomic_DNA"/>
</dbReference>
<name>A0A835H5H6_9MAGN</name>
<feature type="domain" description="FAD-binding PCMH-type" evidence="2">
    <location>
        <begin position="1"/>
        <end position="148"/>
    </location>
</feature>
<keyword evidence="4" id="KW-1185">Reference proteome</keyword>
<sequence>MTSWLFAIRRLIGGHSFEGLTYSAEDQAFAMIDLMNFNNVSVDANSKTAWDEGGETIGEIYHAIGRSGNCLGFPAGLCPAVGGGGYGLMSRKYGLASDNVVDDALLVGAKGRLLDRKTRGEDVFWAIRGGGAGSWGAIYSWKIQLVDVPVIVTACSSNL</sequence>
<proteinExistence type="predicted"/>
<dbReference type="GO" id="GO:0071949">
    <property type="term" value="F:FAD binding"/>
    <property type="evidence" value="ECO:0007669"/>
    <property type="project" value="InterPro"/>
</dbReference>
<dbReference type="AlphaFoldDB" id="A0A835H5H6"/>
<dbReference type="Proteomes" id="UP000631114">
    <property type="component" value="Unassembled WGS sequence"/>
</dbReference>
<evidence type="ECO:0000313" key="4">
    <source>
        <dbReference type="Proteomes" id="UP000631114"/>
    </source>
</evidence>
<accession>A0A835H5H6</accession>
<dbReference type="InterPro" id="IPR016167">
    <property type="entry name" value="FAD-bd_PCMH_sub1"/>
</dbReference>
<comment type="caution">
    <text evidence="3">The sequence shown here is derived from an EMBL/GenBank/DDBJ whole genome shotgun (WGS) entry which is preliminary data.</text>
</comment>
<evidence type="ECO:0000256" key="1">
    <source>
        <dbReference type="ARBA" id="ARBA00001974"/>
    </source>
</evidence>
<evidence type="ECO:0000313" key="3">
    <source>
        <dbReference type="EMBL" id="KAF9592590.1"/>
    </source>
</evidence>
<dbReference type="InterPro" id="IPR016166">
    <property type="entry name" value="FAD-bd_PCMH"/>
</dbReference>
<dbReference type="Gene3D" id="3.30.465.10">
    <property type="match status" value="1"/>
</dbReference>
<dbReference type="InterPro" id="IPR016169">
    <property type="entry name" value="FAD-bd_PCMH_sub2"/>
</dbReference>
<evidence type="ECO:0000259" key="2">
    <source>
        <dbReference type="PROSITE" id="PS51387"/>
    </source>
</evidence>
<dbReference type="PROSITE" id="PS51387">
    <property type="entry name" value="FAD_PCMH"/>
    <property type="match status" value="1"/>
</dbReference>
<dbReference type="PANTHER" id="PTHR32448">
    <property type="entry name" value="OS08G0158400 PROTEIN"/>
    <property type="match status" value="1"/>
</dbReference>
<reference evidence="3 4" key="1">
    <citation type="submission" date="2020-10" db="EMBL/GenBank/DDBJ databases">
        <title>The Coptis chinensis genome and diversification of protoberbering-type alkaloids.</title>
        <authorList>
            <person name="Wang B."/>
            <person name="Shu S."/>
            <person name="Song C."/>
            <person name="Liu Y."/>
        </authorList>
    </citation>
    <scope>NUCLEOTIDE SEQUENCE [LARGE SCALE GENOMIC DNA]</scope>
    <source>
        <strain evidence="3">HL-2020</strain>
        <tissue evidence="3">Leaf</tissue>
    </source>
</reference>
<dbReference type="Gene3D" id="3.30.43.10">
    <property type="entry name" value="Uridine Diphospho-n-acetylenolpyruvylglucosamine Reductase, domain 2"/>
    <property type="match status" value="1"/>
</dbReference>